<gene>
    <name evidence="16" type="ORF">A2912_06160</name>
</gene>
<dbReference type="Gene3D" id="3.30.470.20">
    <property type="entry name" value="ATP-grasp fold, B domain"/>
    <property type="match status" value="3"/>
</dbReference>
<dbReference type="Proteomes" id="UP000178122">
    <property type="component" value="Unassembled WGS sequence"/>
</dbReference>
<evidence type="ECO:0000256" key="11">
    <source>
        <dbReference type="ARBA" id="ARBA00047359"/>
    </source>
</evidence>
<dbReference type="Gene3D" id="3.40.50.1380">
    <property type="entry name" value="Methylglyoxal synthase-like domain"/>
    <property type="match status" value="1"/>
</dbReference>
<evidence type="ECO:0000256" key="4">
    <source>
        <dbReference type="ARBA" id="ARBA00022598"/>
    </source>
</evidence>
<feature type="domain" description="ATP-grasp" evidence="14">
    <location>
        <begin position="733"/>
        <end position="924"/>
    </location>
</feature>
<dbReference type="PRINTS" id="PR00098">
    <property type="entry name" value="CPSASE"/>
</dbReference>
<evidence type="ECO:0000256" key="1">
    <source>
        <dbReference type="ARBA" id="ARBA00005077"/>
    </source>
</evidence>
<dbReference type="AlphaFoldDB" id="A0A1G1YT63"/>
<dbReference type="Pfam" id="PF02787">
    <property type="entry name" value="CPSase_L_D3"/>
    <property type="match status" value="1"/>
</dbReference>
<keyword evidence="9 13" id="KW-0067">ATP-binding</keyword>
<name>A0A1G1YT63_9BACT</name>
<dbReference type="InterPro" id="IPR005483">
    <property type="entry name" value="CPSase_dom"/>
</dbReference>
<dbReference type="Pfam" id="PF25596">
    <property type="entry name" value="CPSase_L_D1"/>
    <property type="match status" value="2"/>
</dbReference>
<evidence type="ECO:0000313" key="17">
    <source>
        <dbReference type="Proteomes" id="UP000178122"/>
    </source>
</evidence>
<keyword evidence="3" id="KW-0055">Arginine biosynthesis</keyword>
<dbReference type="InterPro" id="IPR011607">
    <property type="entry name" value="MGS-like_dom"/>
</dbReference>
<dbReference type="GO" id="GO:0004088">
    <property type="term" value="F:carbamoyl-phosphate synthase (glutamine-hydrolyzing) activity"/>
    <property type="evidence" value="ECO:0007669"/>
    <property type="project" value="UniProtKB-EC"/>
</dbReference>
<evidence type="ECO:0000256" key="9">
    <source>
        <dbReference type="ARBA" id="ARBA00022840"/>
    </source>
</evidence>
<evidence type="ECO:0000256" key="6">
    <source>
        <dbReference type="ARBA" id="ARBA00022723"/>
    </source>
</evidence>
<feature type="domain" description="ATP-grasp" evidence="14">
    <location>
        <begin position="129"/>
        <end position="368"/>
    </location>
</feature>
<accession>A0A1G1YT63</accession>
<evidence type="ECO:0000313" key="16">
    <source>
        <dbReference type="EMBL" id="OGY55504.1"/>
    </source>
</evidence>
<dbReference type="InterPro" id="IPR016185">
    <property type="entry name" value="PreATP-grasp_dom_sf"/>
</dbReference>
<dbReference type="SUPFAM" id="SSF52440">
    <property type="entry name" value="PreATP-grasp domain"/>
    <property type="match status" value="2"/>
</dbReference>
<keyword evidence="4" id="KW-0436">Ligase</keyword>
<comment type="catalytic activity">
    <reaction evidence="12">
        <text>hydrogencarbonate + L-glutamine + 2 ATP + H2O = carbamoyl phosphate + L-glutamate + 2 ADP + phosphate + 2 H(+)</text>
        <dbReference type="Rhea" id="RHEA:18633"/>
        <dbReference type="ChEBI" id="CHEBI:15377"/>
        <dbReference type="ChEBI" id="CHEBI:15378"/>
        <dbReference type="ChEBI" id="CHEBI:17544"/>
        <dbReference type="ChEBI" id="CHEBI:29985"/>
        <dbReference type="ChEBI" id="CHEBI:30616"/>
        <dbReference type="ChEBI" id="CHEBI:43474"/>
        <dbReference type="ChEBI" id="CHEBI:58228"/>
        <dbReference type="ChEBI" id="CHEBI:58359"/>
        <dbReference type="ChEBI" id="CHEBI:456216"/>
        <dbReference type="EC" id="6.3.5.5"/>
    </reaction>
</comment>
<feature type="domain" description="MGS-like" evidence="15">
    <location>
        <begin position="986"/>
        <end position="1132"/>
    </location>
</feature>
<organism evidence="16 17">
    <name type="scientific">Candidatus Buchananbacteria bacterium RIFCSPLOWO2_01_FULL_40_23b</name>
    <dbReference type="NCBI Taxonomy" id="1797544"/>
    <lineage>
        <taxon>Bacteria</taxon>
        <taxon>Candidatus Buchananiibacteriota</taxon>
    </lineage>
</organism>
<dbReference type="NCBIfam" id="NF003671">
    <property type="entry name" value="PRK05294.1"/>
    <property type="match status" value="1"/>
</dbReference>
<dbReference type="SMART" id="SM00851">
    <property type="entry name" value="MGS"/>
    <property type="match status" value="1"/>
</dbReference>
<dbReference type="InterPro" id="IPR036914">
    <property type="entry name" value="MGS-like_dom_sf"/>
</dbReference>
<dbReference type="InterPro" id="IPR013815">
    <property type="entry name" value="ATP_grasp_subdomain_1"/>
</dbReference>
<dbReference type="SUPFAM" id="SSF48108">
    <property type="entry name" value="Carbamoyl phosphate synthetase, large subunit connection domain"/>
    <property type="match status" value="1"/>
</dbReference>
<dbReference type="FunFam" id="3.30.1490.20:FF:000001">
    <property type="entry name" value="Carbamoyl-phosphate synthase large chain"/>
    <property type="match status" value="1"/>
</dbReference>
<dbReference type="PANTHER" id="PTHR11405">
    <property type="entry name" value="CARBAMOYLTRANSFERASE FAMILY MEMBER"/>
    <property type="match status" value="1"/>
</dbReference>
<evidence type="ECO:0000256" key="13">
    <source>
        <dbReference type="PROSITE-ProRule" id="PRU00409"/>
    </source>
</evidence>
<dbReference type="InterPro" id="IPR036897">
    <property type="entry name" value="CarbamoylP_synth_lsu_oligo_sf"/>
</dbReference>
<dbReference type="Gene3D" id="1.10.1030.10">
    <property type="entry name" value="Carbamoyl-phosphate synthetase, large subunit oligomerisation domain"/>
    <property type="match status" value="1"/>
</dbReference>
<dbReference type="GO" id="GO:0006541">
    <property type="term" value="P:glutamine metabolic process"/>
    <property type="evidence" value="ECO:0007669"/>
    <property type="project" value="TreeGrafter"/>
</dbReference>
<dbReference type="PROSITE" id="PS50975">
    <property type="entry name" value="ATP_GRASP"/>
    <property type="match status" value="2"/>
</dbReference>
<dbReference type="InterPro" id="IPR005480">
    <property type="entry name" value="CPSase_lsu_oligo"/>
</dbReference>
<dbReference type="InterPro" id="IPR005479">
    <property type="entry name" value="CPAse_ATP-bd"/>
</dbReference>
<dbReference type="Gene3D" id="3.30.1490.20">
    <property type="entry name" value="ATP-grasp fold, A domain"/>
    <property type="match status" value="1"/>
</dbReference>
<keyword evidence="8 13" id="KW-0547">Nucleotide-binding</keyword>
<comment type="pathway">
    <text evidence="1">Amino-acid biosynthesis; L-arginine biosynthesis; carbamoyl phosphate from bicarbonate: step 1/1.</text>
</comment>
<dbReference type="Pfam" id="PF02786">
    <property type="entry name" value="CPSase_L_D2"/>
    <property type="match status" value="3"/>
</dbReference>
<dbReference type="PANTHER" id="PTHR11405:SF53">
    <property type="entry name" value="CARBAMOYL-PHOSPHATE SYNTHASE [AMMONIA], MITOCHONDRIAL"/>
    <property type="match status" value="1"/>
</dbReference>
<dbReference type="FunFam" id="3.40.50.20:FF:000001">
    <property type="entry name" value="Carbamoyl-phosphate synthase large chain"/>
    <property type="match status" value="1"/>
</dbReference>
<proteinExistence type="inferred from homology"/>
<comment type="catalytic activity">
    <reaction evidence="11">
        <text>hydrogencarbonate + NH4(+) + 2 ATP = carbamoyl phosphate + 2 ADP + phosphate + 2 H(+)</text>
        <dbReference type="Rhea" id="RHEA:18029"/>
        <dbReference type="ChEBI" id="CHEBI:15378"/>
        <dbReference type="ChEBI" id="CHEBI:17544"/>
        <dbReference type="ChEBI" id="CHEBI:28938"/>
        <dbReference type="ChEBI" id="CHEBI:30616"/>
        <dbReference type="ChEBI" id="CHEBI:43474"/>
        <dbReference type="ChEBI" id="CHEBI:58228"/>
        <dbReference type="ChEBI" id="CHEBI:456216"/>
        <dbReference type="EC" id="6.3.4.16"/>
    </reaction>
</comment>
<evidence type="ECO:0000256" key="2">
    <source>
        <dbReference type="ARBA" id="ARBA00009799"/>
    </source>
</evidence>
<dbReference type="Pfam" id="PF02142">
    <property type="entry name" value="MGS"/>
    <property type="match status" value="1"/>
</dbReference>
<evidence type="ECO:0000259" key="14">
    <source>
        <dbReference type="PROSITE" id="PS50975"/>
    </source>
</evidence>
<sequence length="1132" mass="127810">MKINKVLILGSGALKIGQAGEFDYSGSQAIKALKEEQIKTVVVNPNIATMQTSRDFADEVYFLPVTSYFVEKIIEKERPDGIFLAFGGQTALNCGVALHTSGVLQKYGVRVLGSPIDSIVLTEDREAFANHLKKINQPVPESRAVKTEQRAVKAAAEIGYPVMVRAAYALGGQSSGVVFNKEQLLERAREAFAFSPQLLIEKYLHHFKEIEYEVVRDADDNCITVCNMENMDPLGIHTGESIVVAPSQTLTNHEYHTLRQISIDIVRSLGIVGECNIQFAVNPIHADNSKLTVGNSKRENEIRNEKLKIRTSKNQTSNFKNLTSNLQHQISKLDYYIIEVNARLSRSSALASKATGYPLAYVAAKLALGKKLAEIPNQVTKVTQSFFEPALDYLVVKMPRWDIEKFRGADEQIGSSMKSVGEVMGIGRSFPEALQKATRMLEIGVDGVTDWCYLRNKQDHFEPLGDIMKMHVERPTPKRLFALSYALYKGVSAEELQEKTGINLWFLQQLQRIVDGFRLLEKHRKENGKRKRSDRLSMKKDELLRLKQDGYSDSQIAHELSLEEDIVRRKRKAYHITPAIFQIDTLAAEFPAKTNYLYTTYHGSHHDVTPLKKRAVIVLGSGPYRIGSSVEFDWSCVSASRRLAFHRKQSIIINSNPETVSTDYDVSDRLYFDELTLERILDIYEFENPYGMMLSVGGQTPNTLAPLLAKHRVRLLGTAATDIDRAEDRNKFSDALDKLKISQPEWTSAASIVEAKRFVNHVGFPVLIRPSYVLSGSAMSICRNMADLERFLKQATTVSPRYPVTISKFMEEAKEIELDAIACHGVIKLYAISEHVEKAGVHSGDATIVFPASRIYIETQQQIIRTARLLAKEFHITGPFNIQFLAKNNHVHIIELNMRASRTIPFVSKALDRNFAAKSVDAVFHRCTSEAYTYPTYSVVKTPQFSFSRLTGADPVLHVEMASTGEVGCFGDDREEAFLKAMLAVDYIRPKKNVLVSIGKAYKEQMRDSIMRLHIMGYELYATEGTAEFLKDNQIDSTIIKKAYEVGADYIIRLIRSREIDLVIVIRDREHEGIAQSLIQKERTDGYRLRRAAADNNVPLMTDQSATKLFVRALARKKTEDLKIQSWREYIE</sequence>
<dbReference type="GO" id="GO:0006526">
    <property type="term" value="P:L-arginine biosynthetic process"/>
    <property type="evidence" value="ECO:0007669"/>
    <property type="project" value="UniProtKB-KW"/>
</dbReference>
<evidence type="ECO:0000259" key="15">
    <source>
        <dbReference type="PROSITE" id="PS51855"/>
    </source>
</evidence>
<evidence type="ECO:0000256" key="5">
    <source>
        <dbReference type="ARBA" id="ARBA00022605"/>
    </source>
</evidence>
<reference evidence="16 17" key="1">
    <citation type="journal article" date="2016" name="Nat. Commun.">
        <title>Thousands of microbial genomes shed light on interconnected biogeochemical processes in an aquifer system.</title>
        <authorList>
            <person name="Anantharaman K."/>
            <person name="Brown C.T."/>
            <person name="Hug L.A."/>
            <person name="Sharon I."/>
            <person name="Castelle C.J."/>
            <person name="Probst A.J."/>
            <person name="Thomas B.C."/>
            <person name="Singh A."/>
            <person name="Wilkins M.J."/>
            <person name="Karaoz U."/>
            <person name="Brodie E.L."/>
            <person name="Williams K.H."/>
            <person name="Hubbard S.S."/>
            <person name="Banfield J.F."/>
        </authorList>
    </citation>
    <scope>NUCLEOTIDE SEQUENCE [LARGE SCALE GENOMIC DNA]</scope>
</reference>
<dbReference type="PROSITE" id="PS00866">
    <property type="entry name" value="CPSASE_1"/>
    <property type="match status" value="1"/>
</dbReference>
<dbReference type="GO" id="GO:0004087">
    <property type="term" value="F:carbamoyl-phosphate synthase (ammonia) activity"/>
    <property type="evidence" value="ECO:0007669"/>
    <property type="project" value="UniProtKB-EC"/>
</dbReference>
<evidence type="ECO:0000256" key="3">
    <source>
        <dbReference type="ARBA" id="ARBA00022571"/>
    </source>
</evidence>
<keyword evidence="10" id="KW-0464">Manganese</keyword>
<dbReference type="PROSITE" id="PS00867">
    <property type="entry name" value="CPSASE_2"/>
    <property type="match status" value="2"/>
</dbReference>
<dbReference type="SUPFAM" id="SSF56059">
    <property type="entry name" value="Glutathione synthetase ATP-binding domain-like"/>
    <property type="match status" value="3"/>
</dbReference>
<keyword evidence="7" id="KW-0677">Repeat</keyword>
<dbReference type="Gene3D" id="3.40.50.20">
    <property type="match status" value="2"/>
</dbReference>
<evidence type="ECO:0000256" key="8">
    <source>
        <dbReference type="ARBA" id="ARBA00022741"/>
    </source>
</evidence>
<evidence type="ECO:0000256" key="12">
    <source>
        <dbReference type="ARBA" id="ARBA00048816"/>
    </source>
</evidence>
<evidence type="ECO:0000256" key="7">
    <source>
        <dbReference type="ARBA" id="ARBA00022737"/>
    </source>
</evidence>
<dbReference type="GO" id="GO:0046872">
    <property type="term" value="F:metal ion binding"/>
    <property type="evidence" value="ECO:0007669"/>
    <property type="project" value="UniProtKB-KW"/>
</dbReference>
<comment type="similarity">
    <text evidence="2">Belongs to the CarB family.</text>
</comment>
<dbReference type="GO" id="GO:0005737">
    <property type="term" value="C:cytoplasm"/>
    <property type="evidence" value="ECO:0007669"/>
    <property type="project" value="TreeGrafter"/>
</dbReference>
<keyword evidence="6" id="KW-0479">Metal-binding</keyword>
<keyword evidence="5" id="KW-0028">Amino-acid biosynthesis</keyword>
<dbReference type="SUPFAM" id="SSF52335">
    <property type="entry name" value="Methylglyoxal synthase-like"/>
    <property type="match status" value="1"/>
</dbReference>
<dbReference type="EMBL" id="MHIN01000014">
    <property type="protein sequence ID" value="OGY55504.1"/>
    <property type="molecule type" value="Genomic_DNA"/>
</dbReference>
<dbReference type="PROSITE" id="PS51855">
    <property type="entry name" value="MGS"/>
    <property type="match status" value="1"/>
</dbReference>
<evidence type="ECO:0000256" key="10">
    <source>
        <dbReference type="ARBA" id="ARBA00023211"/>
    </source>
</evidence>
<dbReference type="SMART" id="SM01096">
    <property type="entry name" value="CPSase_L_D3"/>
    <property type="match status" value="1"/>
</dbReference>
<comment type="caution">
    <text evidence="16">The sequence shown here is derived from an EMBL/GenBank/DDBJ whole genome shotgun (WGS) entry which is preliminary data.</text>
</comment>
<dbReference type="InterPro" id="IPR011761">
    <property type="entry name" value="ATP-grasp"/>
</dbReference>
<protein>
    <submittedName>
        <fullName evidence="16">Carbamoyl phosphate synthase large subunit</fullName>
    </submittedName>
</protein>
<dbReference type="FunFam" id="3.30.470.20:FF:000026">
    <property type="entry name" value="Carbamoyl-phosphate synthase large chain"/>
    <property type="match status" value="1"/>
</dbReference>
<dbReference type="GO" id="GO:0005524">
    <property type="term" value="F:ATP binding"/>
    <property type="evidence" value="ECO:0007669"/>
    <property type="project" value="UniProtKB-UniRule"/>
</dbReference>
<dbReference type="FunFam" id="3.40.50.20:FF:000002">
    <property type="entry name" value="Carbamoyl-phosphate synthase large chain"/>
    <property type="match status" value="1"/>
</dbReference>
<dbReference type="InterPro" id="IPR058047">
    <property type="entry name" value="CPSase_preATP-grasp"/>
</dbReference>